<feature type="region of interest" description="Disordered" evidence="5">
    <location>
        <begin position="648"/>
        <end position="681"/>
    </location>
</feature>
<dbReference type="GO" id="GO:0051056">
    <property type="term" value="P:regulation of small GTPase mediated signal transduction"/>
    <property type="evidence" value="ECO:0007669"/>
    <property type="project" value="TreeGrafter"/>
</dbReference>
<dbReference type="PROSITE" id="PS50023">
    <property type="entry name" value="LIM_DOMAIN_2"/>
    <property type="match status" value="3"/>
</dbReference>
<feature type="domain" description="Rho-GAP" evidence="7">
    <location>
        <begin position="795"/>
        <end position="997"/>
    </location>
</feature>
<evidence type="ECO:0000256" key="5">
    <source>
        <dbReference type="SAM" id="MobiDB-lite"/>
    </source>
</evidence>
<dbReference type="InterPro" id="IPR008936">
    <property type="entry name" value="Rho_GTPase_activation_prot"/>
</dbReference>
<dbReference type="GO" id="GO:0007165">
    <property type="term" value="P:signal transduction"/>
    <property type="evidence" value="ECO:0007669"/>
    <property type="project" value="InterPro"/>
</dbReference>
<evidence type="ECO:0000256" key="2">
    <source>
        <dbReference type="ARBA" id="ARBA00022723"/>
    </source>
</evidence>
<dbReference type="SUPFAM" id="SSF48350">
    <property type="entry name" value="GTPase activation domain, GAP"/>
    <property type="match status" value="1"/>
</dbReference>
<dbReference type="GO" id="GO:0046872">
    <property type="term" value="F:metal ion binding"/>
    <property type="evidence" value="ECO:0007669"/>
    <property type="project" value="UniProtKB-KW"/>
</dbReference>
<accession>A0A1Y1VEB1</accession>
<dbReference type="GO" id="GO:0005737">
    <property type="term" value="C:cytoplasm"/>
    <property type="evidence" value="ECO:0007669"/>
    <property type="project" value="TreeGrafter"/>
</dbReference>
<evidence type="ECO:0000313" key="8">
    <source>
        <dbReference type="EMBL" id="ORX53859.1"/>
    </source>
</evidence>
<evidence type="ECO:0000259" key="7">
    <source>
        <dbReference type="PROSITE" id="PS50238"/>
    </source>
</evidence>
<comment type="caution">
    <text evidence="8">The sequence shown here is derived from an EMBL/GenBank/DDBJ whole genome shotgun (WGS) entry which is preliminary data.</text>
</comment>
<keyword evidence="3 4" id="KW-0862">Zinc</keyword>
<feature type="compositionally biased region" description="Basic and acidic residues" evidence="5">
    <location>
        <begin position="648"/>
        <end position="675"/>
    </location>
</feature>
<organism evidence="8 9">
    <name type="scientific">Piromyces finnis</name>
    <dbReference type="NCBI Taxonomy" id="1754191"/>
    <lineage>
        <taxon>Eukaryota</taxon>
        <taxon>Fungi</taxon>
        <taxon>Fungi incertae sedis</taxon>
        <taxon>Chytridiomycota</taxon>
        <taxon>Chytridiomycota incertae sedis</taxon>
        <taxon>Neocallimastigomycetes</taxon>
        <taxon>Neocallimastigales</taxon>
        <taxon>Neocallimastigaceae</taxon>
        <taxon>Piromyces</taxon>
    </lineage>
</organism>
<dbReference type="SMART" id="SM00324">
    <property type="entry name" value="RhoGAP"/>
    <property type="match status" value="1"/>
</dbReference>
<dbReference type="AlphaFoldDB" id="A0A1Y1VEB1"/>
<dbReference type="Proteomes" id="UP000193719">
    <property type="component" value="Unassembled WGS sequence"/>
</dbReference>
<evidence type="ECO:0000256" key="4">
    <source>
        <dbReference type="PROSITE-ProRule" id="PRU00125"/>
    </source>
</evidence>
<evidence type="ECO:0000256" key="1">
    <source>
        <dbReference type="ARBA" id="ARBA00022468"/>
    </source>
</evidence>
<reference evidence="8 9" key="1">
    <citation type="submission" date="2016-08" db="EMBL/GenBank/DDBJ databases">
        <title>Genomes of anaerobic fungi encode conserved fungal cellulosomes for biomass hydrolysis.</title>
        <authorList>
            <consortium name="DOE Joint Genome Institute"/>
            <person name="Haitjema C.H."/>
            <person name="Gilmore S.P."/>
            <person name="Henske J.K."/>
            <person name="Solomon K.V."/>
            <person name="De Groot R."/>
            <person name="Kuo A."/>
            <person name="Mondo S.J."/>
            <person name="Salamov A.A."/>
            <person name="Labutti K."/>
            <person name="Zhao Z."/>
            <person name="Chiniquy J."/>
            <person name="Barry K."/>
            <person name="Brewer H.M."/>
            <person name="Purvine S.O."/>
            <person name="Wright A.T."/>
            <person name="Boxma B."/>
            <person name="Van Alen T."/>
            <person name="Hackstein J.H."/>
            <person name="Baker S.E."/>
            <person name="Grigoriev I.V."/>
            <person name="O'Malley M.A."/>
        </authorList>
    </citation>
    <scope>NUCLEOTIDE SEQUENCE [LARGE SCALE GENOMIC DNA]</scope>
    <source>
        <strain evidence="9">finn</strain>
    </source>
</reference>
<keyword evidence="2 4" id="KW-0479">Metal-binding</keyword>
<feature type="domain" description="LIM zinc-binding" evidence="6">
    <location>
        <begin position="89"/>
        <end position="149"/>
    </location>
</feature>
<keyword evidence="1" id="KW-0343">GTPase activation</keyword>
<evidence type="ECO:0000259" key="6">
    <source>
        <dbReference type="PROSITE" id="PS50023"/>
    </source>
</evidence>
<gene>
    <name evidence="8" type="ORF">BCR36DRAFT_411002</name>
</gene>
<dbReference type="GO" id="GO:0005096">
    <property type="term" value="F:GTPase activator activity"/>
    <property type="evidence" value="ECO:0007669"/>
    <property type="project" value="UniProtKB-KW"/>
</dbReference>
<dbReference type="SMART" id="SM00132">
    <property type="entry name" value="LIM"/>
    <property type="match status" value="3"/>
</dbReference>
<keyword evidence="9" id="KW-1185">Reference proteome</keyword>
<dbReference type="STRING" id="1754191.A0A1Y1VEB1"/>
<reference evidence="8 9" key="2">
    <citation type="submission" date="2016-08" db="EMBL/GenBank/DDBJ databases">
        <title>Pervasive Adenine N6-methylation of Active Genes in Fungi.</title>
        <authorList>
            <consortium name="DOE Joint Genome Institute"/>
            <person name="Mondo S.J."/>
            <person name="Dannebaum R.O."/>
            <person name="Kuo R.C."/>
            <person name="Labutti K."/>
            <person name="Haridas S."/>
            <person name="Kuo A."/>
            <person name="Salamov A."/>
            <person name="Ahrendt S.R."/>
            <person name="Lipzen A."/>
            <person name="Sullivan W."/>
            <person name="Andreopoulos W.B."/>
            <person name="Clum A."/>
            <person name="Lindquist E."/>
            <person name="Daum C."/>
            <person name="Ramamoorthy G.K."/>
            <person name="Gryganskyi A."/>
            <person name="Culley D."/>
            <person name="Magnuson J.K."/>
            <person name="James T.Y."/>
            <person name="O'Malley M.A."/>
            <person name="Stajich J.E."/>
            <person name="Spatafora J.W."/>
            <person name="Visel A."/>
            <person name="Grigoriev I.V."/>
        </authorList>
    </citation>
    <scope>NUCLEOTIDE SEQUENCE [LARGE SCALE GENOMIC DNA]</scope>
    <source>
        <strain evidence="9">finn</strain>
    </source>
</reference>
<feature type="domain" description="LIM zinc-binding" evidence="6">
    <location>
        <begin position="26"/>
        <end position="86"/>
    </location>
</feature>
<evidence type="ECO:0000256" key="3">
    <source>
        <dbReference type="ARBA" id="ARBA00022833"/>
    </source>
</evidence>
<dbReference type="InterPro" id="IPR000198">
    <property type="entry name" value="RhoGAP_dom"/>
</dbReference>
<dbReference type="InterPro" id="IPR001781">
    <property type="entry name" value="Znf_LIM"/>
</dbReference>
<dbReference type="Pfam" id="PF00620">
    <property type="entry name" value="RhoGAP"/>
    <property type="match status" value="1"/>
</dbReference>
<dbReference type="PANTHER" id="PTHR14963">
    <property type="entry name" value="RHO GTPASE ACTIVATING PROTEIN 18,19-RELATED"/>
    <property type="match status" value="1"/>
</dbReference>
<proteinExistence type="predicted"/>
<feature type="domain" description="LIM zinc-binding" evidence="6">
    <location>
        <begin position="391"/>
        <end position="459"/>
    </location>
</feature>
<keyword evidence="4" id="KW-0440">LIM domain</keyword>
<dbReference type="PROSITE" id="PS50238">
    <property type="entry name" value="RHOGAP"/>
    <property type="match status" value="1"/>
</dbReference>
<dbReference type="Gene3D" id="1.10.555.10">
    <property type="entry name" value="Rho GTPase activation protein"/>
    <property type="match status" value="1"/>
</dbReference>
<name>A0A1Y1VEB1_9FUNG</name>
<dbReference type="Gene3D" id="2.10.110.10">
    <property type="entry name" value="Cysteine Rich Protein"/>
    <property type="match status" value="3"/>
</dbReference>
<dbReference type="OrthoDB" id="20689at2759"/>
<dbReference type="PANTHER" id="PTHR14963:SF7">
    <property type="entry name" value="RHO GTPASE-ACTIVATING PROTEIN 19"/>
    <property type="match status" value="1"/>
</dbReference>
<dbReference type="EMBL" id="MCFH01000012">
    <property type="protein sequence ID" value="ORX53859.1"/>
    <property type="molecule type" value="Genomic_DNA"/>
</dbReference>
<dbReference type="SUPFAM" id="SSF57716">
    <property type="entry name" value="Glucocorticoid receptor-like (DNA-binding domain)"/>
    <property type="match status" value="3"/>
</dbReference>
<dbReference type="PROSITE" id="PS00478">
    <property type="entry name" value="LIM_DOMAIN_1"/>
    <property type="match status" value="2"/>
</dbReference>
<protein>
    <submittedName>
        <fullName evidence="8">RhoGAP-domain-containing protein</fullName>
    </submittedName>
</protein>
<dbReference type="Pfam" id="PF00412">
    <property type="entry name" value="LIM"/>
    <property type="match status" value="3"/>
</dbReference>
<sequence>METLPSNSSLNLNKNSNLSNLNDKSKYCIECKKPIKGSYITAMDGVFHLDCFRCVDCKEICLSKFFTYKMDDGTFRPLCENDYYKRLDFVCAKCGKAILDIHINAIGKKYHVEHFCCAKCSKDLRSESMYFEHDGDVYCQKDFFQYFAQKCGSCRIPVLQQYVEHNNIKTKTIEILHLDCYNIYKAWNVRMVPEYVPPKKYSSIEEELDDKNRMEERIARVWSILKIYRESAAQCVEKLLNYVNSNSIDHEIEQAKTFVFHIEVLFNALDEIEKKMCQFNDTTGLHLEDEPKKLVRKIIYFFSTITHSTTISHDYTKEFLSLINLLAQTLKLLIRTALNCVIKLEYIYNQPNEMENFLNHIVEIEDTQKDLSFFSRYDKELENEMDIINTEYCSFCKQYILEDCIANNNYRWHSKCFKCTSCSKSLINEKKEISGFRVKTDNNGIILICPGCVKAQNIAISNLSSEFQFISQFVQYKILLRTSLKRLYILCPQNTKLSESLTKLKVTMSKNSNLLSKTKINDIALIKKQDNVANVSNDNLMNSIVEENINKNVNEITASTDNIYLKSGDDTNNSNRPIKNQISKIKTQDVEPMNNMIITPREINRYEFDNDSEVGFDKYHDNNNSLSTYANPYANAYNDIYQSYNIKSEESNKMSPNESEKMDFKKDNNEKENDNFKGSNNSLLTKFKNKGTLPENIITLRRSTTEDYKQSICISSVPLDENQILFSDLSPFQMLAVTQKIVECLSNLLKKENLSSQIDLSNLLLDKKETMWGKLLGSLKQNQKKQKVKDKTFGVSLDFITEKHGIESKFGAGSGNIKIPILIEELITSMRGMDLNVEGIYRKNGNIKQLKLLSDNIDKNPDEINLKGNSPIQLAALMKKFLRELPNPVLTYKLHQLFIISQKASTEENSLKILNYTCCLLPKSHRDLLEVLLLFLKHISTLTDNNNNSGTKMNAENLATVIAPNILYSKYKDPAKDESLLAIKAVRKLIDYPELSFIVPENIVKMLNLNEEKENTGDIIINNINHGKTITKNNYSNFKNSTSNLYNIEQVQYDEAV</sequence>
<evidence type="ECO:0000313" key="9">
    <source>
        <dbReference type="Proteomes" id="UP000193719"/>
    </source>
</evidence>